<dbReference type="EMBL" id="JASBWV010000016">
    <property type="protein sequence ID" value="KAJ9121947.1"/>
    <property type="molecule type" value="Genomic_DNA"/>
</dbReference>
<gene>
    <name evidence="1" type="ORF">QFC24_004529</name>
</gene>
<proteinExistence type="predicted"/>
<organism evidence="1 2">
    <name type="scientific">Naganishia onofrii</name>
    <dbReference type="NCBI Taxonomy" id="1851511"/>
    <lineage>
        <taxon>Eukaryota</taxon>
        <taxon>Fungi</taxon>
        <taxon>Dikarya</taxon>
        <taxon>Basidiomycota</taxon>
        <taxon>Agaricomycotina</taxon>
        <taxon>Tremellomycetes</taxon>
        <taxon>Filobasidiales</taxon>
        <taxon>Filobasidiaceae</taxon>
        <taxon>Naganishia</taxon>
    </lineage>
</organism>
<dbReference type="Proteomes" id="UP001234202">
    <property type="component" value="Unassembled WGS sequence"/>
</dbReference>
<keyword evidence="2" id="KW-1185">Reference proteome</keyword>
<comment type="caution">
    <text evidence="1">The sequence shown here is derived from an EMBL/GenBank/DDBJ whole genome shotgun (WGS) entry which is preliminary data.</text>
</comment>
<protein>
    <submittedName>
        <fullName evidence="1">Uncharacterized protein</fullName>
    </submittedName>
</protein>
<reference evidence="1" key="1">
    <citation type="submission" date="2023-04" db="EMBL/GenBank/DDBJ databases">
        <title>Draft Genome sequencing of Naganishia species isolated from polar environments using Oxford Nanopore Technology.</title>
        <authorList>
            <person name="Leo P."/>
            <person name="Venkateswaran K."/>
        </authorList>
    </citation>
    <scope>NUCLEOTIDE SEQUENCE</scope>
    <source>
        <strain evidence="1">DBVPG 5303</strain>
    </source>
</reference>
<accession>A0ACC2XFB0</accession>
<name>A0ACC2XFB0_9TREE</name>
<evidence type="ECO:0000313" key="1">
    <source>
        <dbReference type="EMBL" id="KAJ9121947.1"/>
    </source>
</evidence>
<evidence type="ECO:0000313" key="2">
    <source>
        <dbReference type="Proteomes" id="UP001234202"/>
    </source>
</evidence>
<sequence length="103" mass="11713">MSSGRIDAIGGTLITTDPAAKMILRHMNEQRAVDSRNVRAGDGRSRNVVIRNQFIIEDLDETHLIVKTDMLDEIKAEFQRQLEEFTFKAQIETESGNAKPKQR</sequence>